<sequence length="280" mass="29201">MKNIRVILAVLLVGVMGFTACDEDDDPESPMLSTSGDVTVDIEKTVTLEVGASSGTNLTYAWILTDPDGTVADLSDATSATPSFVASIAGTYSADVVVVSSDGGTANETIEITVVNPTYEQEDQMGRPAINTVFNYFGDADTKNAYNQTLPANGSSNAGGFEGILDALQNYIGLDADTYANVLGLDNTTTATVLSTDVLNCNKSASTTYGPSDLDNITLFSNVLNGRGLDNDVVDVTLILAFAGDDLTNLSSLQEGLIADGVAANDKSFSTEFPYLASPH</sequence>
<gene>
    <name evidence="2" type="ORF">SAMN04488029_1251</name>
</gene>
<dbReference type="Gene3D" id="2.60.40.10">
    <property type="entry name" value="Immunoglobulins"/>
    <property type="match status" value="1"/>
</dbReference>
<dbReference type="SUPFAM" id="SSF49299">
    <property type="entry name" value="PKD domain"/>
    <property type="match status" value="1"/>
</dbReference>
<accession>A0A1W2G8F8</accession>
<evidence type="ECO:0008006" key="4">
    <source>
        <dbReference type="Google" id="ProtNLM"/>
    </source>
</evidence>
<dbReference type="CDD" id="cd00146">
    <property type="entry name" value="PKD"/>
    <property type="match status" value="1"/>
</dbReference>
<dbReference type="AlphaFoldDB" id="A0A1W2G8F8"/>
<evidence type="ECO:0000256" key="1">
    <source>
        <dbReference type="SAM" id="SignalP"/>
    </source>
</evidence>
<dbReference type="EMBL" id="FWYF01000001">
    <property type="protein sequence ID" value="SMD32891.1"/>
    <property type="molecule type" value="Genomic_DNA"/>
</dbReference>
<reference evidence="2 3" key="1">
    <citation type="submission" date="2017-04" db="EMBL/GenBank/DDBJ databases">
        <authorList>
            <person name="Afonso C.L."/>
            <person name="Miller P.J."/>
            <person name="Scott M.A."/>
            <person name="Spackman E."/>
            <person name="Goraichik I."/>
            <person name="Dimitrov K.M."/>
            <person name="Suarez D.L."/>
            <person name="Swayne D.E."/>
        </authorList>
    </citation>
    <scope>NUCLEOTIDE SEQUENCE [LARGE SCALE GENOMIC DNA]</scope>
    <source>
        <strain evidence="2 3">DSM 26133</strain>
    </source>
</reference>
<evidence type="ECO:0000313" key="3">
    <source>
        <dbReference type="Proteomes" id="UP000192472"/>
    </source>
</evidence>
<feature type="signal peptide" evidence="1">
    <location>
        <begin position="1"/>
        <end position="20"/>
    </location>
</feature>
<dbReference type="STRING" id="692418.SAMN04488029_1251"/>
<dbReference type="Pfam" id="PF14224">
    <property type="entry name" value="DUF4331"/>
    <property type="match status" value="1"/>
</dbReference>
<dbReference type="InterPro" id="IPR013783">
    <property type="entry name" value="Ig-like_fold"/>
</dbReference>
<keyword evidence="1" id="KW-0732">Signal</keyword>
<keyword evidence="3" id="KW-1185">Reference proteome</keyword>
<evidence type="ECO:0000313" key="2">
    <source>
        <dbReference type="EMBL" id="SMD32891.1"/>
    </source>
</evidence>
<dbReference type="InterPro" id="IPR025566">
    <property type="entry name" value="DUF4331"/>
</dbReference>
<proteinExistence type="predicted"/>
<dbReference type="Proteomes" id="UP000192472">
    <property type="component" value="Unassembled WGS sequence"/>
</dbReference>
<organism evidence="2 3">
    <name type="scientific">Reichenbachiella faecimaris</name>
    <dbReference type="NCBI Taxonomy" id="692418"/>
    <lineage>
        <taxon>Bacteria</taxon>
        <taxon>Pseudomonadati</taxon>
        <taxon>Bacteroidota</taxon>
        <taxon>Cytophagia</taxon>
        <taxon>Cytophagales</taxon>
        <taxon>Reichenbachiellaceae</taxon>
        <taxon>Reichenbachiella</taxon>
    </lineage>
</organism>
<feature type="chain" id="PRO_5012099747" description="PKD domain-containing protein" evidence="1">
    <location>
        <begin position="21"/>
        <end position="280"/>
    </location>
</feature>
<dbReference type="InterPro" id="IPR035986">
    <property type="entry name" value="PKD_dom_sf"/>
</dbReference>
<name>A0A1W2G8F8_REIFA</name>
<dbReference type="OrthoDB" id="9791748at2"/>
<dbReference type="Pfam" id="PF22352">
    <property type="entry name" value="K319L-like_PKD"/>
    <property type="match status" value="1"/>
</dbReference>
<dbReference type="RefSeq" id="WP_084371528.1">
    <property type="nucleotide sequence ID" value="NZ_FWYF01000001.1"/>
</dbReference>
<dbReference type="PROSITE" id="PS51257">
    <property type="entry name" value="PROKAR_LIPOPROTEIN"/>
    <property type="match status" value="1"/>
</dbReference>
<protein>
    <recommendedName>
        <fullName evidence="4">PKD domain-containing protein</fullName>
    </recommendedName>
</protein>